<organism evidence="1 2">
    <name type="scientific">Streblomastix strix</name>
    <dbReference type="NCBI Taxonomy" id="222440"/>
    <lineage>
        <taxon>Eukaryota</taxon>
        <taxon>Metamonada</taxon>
        <taxon>Preaxostyla</taxon>
        <taxon>Oxymonadida</taxon>
        <taxon>Streblomastigidae</taxon>
        <taxon>Streblomastix</taxon>
    </lineage>
</organism>
<proteinExistence type="predicted"/>
<comment type="caution">
    <text evidence="1">The sequence shown here is derived from an EMBL/GenBank/DDBJ whole genome shotgun (WGS) entry which is preliminary data.</text>
</comment>
<dbReference type="Proteomes" id="UP000324800">
    <property type="component" value="Unassembled WGS sequence"/>
</dbReference>
<name>A0A5J4V7R7_9EUKA</name>
<accession>A0A5J4V7R7</accession>
<evidence type="ECO:0000313" key="2">
    <source>
        <dbReference type="Proteomes" id="UP000324800"/>
    </source>
</evidence>
<reference evidence="1 2" key="1">
    <citation type="submission" date="2019-03" db="EMBL/GenBank/DDBJ databases">
        <title>Single cell metagenomics reveals metabolic interactions within the superorganism composed of flagellate Streblomastix strix and complex community of Bacteroidetes bacteria on its surface.</title>
        <authorList>
            <person name="Treitli S.C."/>
            <person name="Kolisko M."/>
            <person name="Husnik F."/>
            <person name="Keeling P."/>
            <person name="Hampl V."/>
        </authorList>
    </citation>
    <scope>NUCLEOTIDE SEQUENCE [LARGE SCALE GENOMIC DNA]</scope>
    <source>
        <strain evidence="1">ST1C</strain>
    </source>
</reference>
<evidence type="ECO:0000313" key="1">
    <source>
        <dbReference type="EMBL" id="KAA6378225.1"/>
    </source>
</evidence>
<dbReference type="EMBL" id="SNRW01009290">
    <property type="protein sequence ID" value="KAA6378225.1"/>
    <property type="molecule type" value="Genomic_DNA"/>
</dbReference>
<gene>
    <name evidence="1" type="ORF">EZS28_026249</name>
</gene>
<protein>
    <submittedName>
        <fullName evidence="1">Uncharacterized protein</fullName>
    </submittedName>
</protein>
<sequence length="371" mass="41811">MATSLSEQEIQQIIDQEEINARKEFIAEKQQQGSGGSGAGGAGRMMEIDGMEDDYDYYESQAARQDRLKSRAKPFGKLPFHPSMIQRSRKHGGPQFRQEAGDVLATLVGYLNRYIKKIIRLSSAVSAQKYIEDKHLGKRLSVSEQDLDDNVATPDNVVVFDKKKNAIYSVDGYTTAVGFGDPEHQHKRNWKKKYYSDVNDLERAALAAKLKASGIKGGPYMKWLSMTKPHTARAIKDYSFRAFTLNAKKFIDANGGAKLPMATKQQIMASAWNSVLVNPAVEILEQQDGKIDIYNRSNKLNIQKGQYEYLPLAKRLYKKELAAAITQLYQVDGIDARIKEALGQAMQYYGQILTNRQQQIGGFDLAKYKFQ</sequence>
<dbReference type="AlphaFoldDB" id="A0A5J4V7R7"/>